<proteinExistence type="predicted"/>
<evidence type="ECO:0000313" key="3">
    <source>
        <dbReference type="EMBL" id="VBB07761.1"/>
    </source>
</evidence>
<feature type="domain" description="WCX" evidence="2">
    <location>
        <begin position="140"/>
        <end position="215"/>
    </location>
</feature>
<feature type="domain" description="WYL" evidence="1">
    <location>
        <begin position="49"/>
        <end position="114"/>
    </location>
</feature>
<dbReference type="Proteomes" id="UP000277811">
    <property type="component" value="Unassembled WGS sequence"/>
</dbReference>
<dbReference type="PANTHER" id="PTHR34580:SF1">
    <property type="entry name" value="PROTEIN PAFC"/>
    <property type="match status" value="1"/>
</dbReference>
<evidence type="ECO:0000259" key="1">
    <source>
        <dbReference type="Pfam" id="PF13280"/>
    </source>
</evidence>
<dbReference type="EMBL" id="UPPP01000080">
    <property type="protein sequence ID" value="VBB07761.1"/>
    <property type="molecule type" value="Genomic_DNA"/>
</dbReference>
<accession>A0A498R8P3</accession>
<dbReference type="RefSeq" id="WP_207857766.1">
    <property type="nucleotide sequence ID" value="NZ_UPPP01000080.1"/>
</dbReference>
<reference evidence="3 4" key="1">
    <citation type="submission" date="2018-06" db="EMBL/GenBank/DDBJ databases">
        <authorList>
            <person name="Strepis N."/>
        </authorList>
    </citation>
    <scope>NUCLEOTIDE SEQUENCE [LARGE SCALE GENOMIC DNA]</scope>
    <source>
        <strain evidence="3">LUCI</strain>
    </source>
</reference>
<protein>
    <submittedName>
        <fullName evidence="3">Uncharacterized protein</fullName>
    </submittedName>
</protein>
<dbReference type="InterPro" id="IPR051534">
    <property type="entry name" value="CBASS_pafABC_assoc_protein"/>
</dbReference>
<dbReference type="PROSITE" id="PS52050">
    <property type="entry name" value="WYL"/>
    <property type="match status" value="1"/>
</dbReference>
<name>A0A498R8P3_9FIRM</name>
<organism evidence="3 4">
    <name type="scientific">Lucifera butyrica</name>
    <dbReference type="NCBI Taxonomy" id="1351585"/>
    <lineage>
        <taxon>Bacteria</taxon>
        <taxon>Bacillati</taxon>
        <taxon>Bacillota</taxon>
        <taxon>Negativicutes</taxon>
        <taxon>Veillonellales</taxon>
        <taxon>Veillonellaceae</taxon>
        <taxon>Lucifera</taxon>
    </lineage>
</organism>
<keyword evidence="4" id="KW-1185">Reference proteome</keyword>
<dbReference type="AlphaFoldDB" id="A0A498R8P3"/>
<dbReference type="Pfam" id="PF13280">
    <property type="entry name" value="WYL"/>
    <property type="match status" value="1"/>
</dbReference>
<dbReference type="InterPro" id="IPR057727">
    <property type="entry name" value="WCX_dom"/>
</dbReference>
<gene>
    <name evidence="3" type="ORF">LUCI_3026</name>
</gene>
<dbReference type="InterPro" id="IPR026881">
    <property type="entry name" value="WYL_dom"/>
</dbReference>
<dbReference type="Pfam" id="PF25583">
    <property type="entry name" value="WCX"/>
    <property type="match status" value="1"/>
</dbReference>
<evidence type="ECO:0000313" key="4">
    <source>
        <dbReference type="Proteomes" id="UP000277811"/>
    </source>
</evidence>
<sequence>MSSEDILNTIAKVKGLVPAEQMRAIESKSSQIAIDHTPWFGNKSLRLKLEEIKTAISENRLLSFDYSDRLSQKSQRIVEPYRLVLKDSNWYIQGYCTTRKDFRIFRLSRTSSLEILKETFLPREFNYKSQDFSFRTGREATTVKLLIDDSIRDLMVEFCGEENIESYGDNKFIAHCPFVEDEFWYNMLLRLGDKCEYLAPENVRSEVIRRIENLLAAYKKS</sequence>
<dbReference type="PANTHER" id="PTHR34580">
    <property type="match status" value="1"/>
</dbReference>
<evidence type="ECO:0000259" key="2">
    <source>
        <dbReference type="Pfam" id="PF25583"/>
    </source>
</evidence>